<feature type="compositionally biased region" description="Polar residues" evidence="1">
    <location>
        <begin position="404"/>
        <end position="413"/>
    </location>
</feature>
<dbReference type="AlphaFoldDB" id="A0A6A4FZ35"/>
<protein>
    <recommendedName>
        <fullName evidence="6">PWWP domain-containing protein</fullName>
    </recommendedName>
</protein>
<feature type="compositionally biased region" description="Basic residues" evidence="1">
    <location>
        <begin position="416"/>
        <end position="425"/>
    </location>
</feature>
<evidence type="ECO:0000313" key="4">
    <source>
        <dbReference type="Proteomes" id="UP000429607"/>
    </source>
</evidence>
<proteinExistence type="predicted"/>
<feature type="compositionally biased region" description="Basic and acidic residues" evidence="1">
    <location>
        <begin position="647"/>
        <end position="669"/>
    </location>
</feature>
<organism evidence="3 5">
    <name type="scientific">Phytophthora rubi</name>
    <dbReference type="NCBI Taxonomy" id="129364"/>
    <lineage>
        <taxon>Eukaryota</taxon>
        <taxon>Sar</taxon>
        <taxon>Stramenopiles</taxon>
        <taxon>Oomycota</taxon>
        <taxon>Peronosporomycetes</taxon>
        <taxon>Peronosporales</taxon>
        <taxon>Peronosporaceae</taxon>
        <taxon>Phytophthora</taxon>
    </lineage>
</organism>
<feature type="region of interest" description="Disordered" evidence="1">
    <location>
        <begin position="535"/>
        <end position="612"/>
    </location>
</feature>
<accession>A0A6A4FZ35</accession>
<feature type="compositionally biased region" description="Basic and acidic residues" evidence="1">
    <location>
        <begin position="535"/>
        <end position="552"/>
    </location>
</feature>
<dbReference type="Gene3D" id="2.30.30.140">
    <property type="match status" value="2"/>
</dbReference>
<dbReference type="CDD" id="cd20104">
    <property type="entry name" value="MBT_PHF20L1-like"/>
    <property type="match status" value="1"/>
</dbReference>
<reference evidence="3 5" key="1">
    <citation type="submission" date="2018-08" db="EMBL/GenBank/DDBJ databases">
        <title>Genomic investigation of the strawberry pathogen Phytophthora fragariae indicates pathogenicity is determined by transcriptional variation in three key races.</title>
        <authorList>
            <person name="Adams T.M."/>
            <person name="Armitage A.D."/>
            <person name="Sobczyk M.K."/>
            <person name="Bates H.J."/>
            <person name="Dunwell J.M."/>
            <person name="Nellist C.F."/>
            <person name="Harrison R.J."/>
        </authorList>
    </citation>
    <scope>NUCLEOTIDE SEQUENCE [LARGE SCALE GENOMIC DNA]</scope>
    <source>
        <strain evidence="2 4">SCRP249</strain>
        <strain evidence="3 5">SCRP333</strain>
    </source>
</reference>
<dbReference type="CDD" id="cd05162">
    <property type="entry name" value="PWWP"/>
    <property type="match status" value="1"/>
</dbReference>
<feature type="compositionally biased region" description="Basic residues" evidence="1">
    <location>
        <begin position="263"/>
        <end position="272"/>
    </location>
</feature>
<name>A0A6A4FZ35_9STRA</name>
<dbReference type="SUPFAM" id="SSF63748">
    <property type="entry name" value="Tudor/PWWP/MBT"/>
    <property type="match status" value="1"/>
</dbReference>
<feature type="compositionally biased region" description="Polar residues" evidence="1">
    <location>
        <begin position="251"/>
        <end position="262"/>
    </location>
</feature>
<evidence type="ECO:0000313" key="5">
    <source>
        <dbReference type="Proteomes" id="UP000434957"/>
    </source>
</evidence>
<feature type="compositionally biased region" description="Basic and acidic residues" evidence="1">
    <location>
        <begin position="680"/>
        <end position="698"/>
    </location>
</feature>
<evidence type="ECO:0000313" key="3">
    <source>
        <dbReference type="EMBL" id="KAE9352780.1"/>
    </source>
</evidence>
<evidence type="ECO:0000256" key="1">
    <source>
        <dbReference type="SAM" id="MobiDB-lite"/>
    </source>
</evidence>
<dbReference type="Proteomes" id="UP000429607">
    <property type="component" value="Unassembled WGS sequence"/>
</dbReference>
<sequence length="812" mass="91627">MTPKRRTSNSSTRNSSPRQSVVLTKGDWLDVMDSDGVWNVARVLSVPSPEEVEVMYDGWPEEYDEVVRVDSHRVAPFHTFTWAVKCWVKYLNWPMWPSVITIRTPGTLKGVKNLQMENRLNVDFLDDPNFAKRDRCWEKKRQVKTFDDNYDANRMQTNGAQFERALEFMLRSDATTKMPRFAKGTLPLQYEDATTDSVEGMRKSMGVGLWYRNFANNKERHMKTHVYEVIGDDEADTSSGSGKLTIRRPKTSSTTGEQLPTHSKQKKKRPLPAKKQSIPVKIEEEPLMENEAPYDLGAMGSSDSCGDSERERQALLMKKRRKNRPPVSPTAIGKESRNERHVISPKETNVAISMPRHVTVLMDDIIVDDDEDSGSSGVAKPRSTRVTSAGSSAMRSRAMTATSPVQAKTSTSRKSPDKKRAKMAARRSIPPIRSFAASAKPKSSRHSNSDDDSEEEKAVPRNAVNDVEQHKLSPRHLVESHRSEHFEKQKSRFADVSAPRTPRQPKPTKRPKPKAVLPLIEQRITVAQELLRDLDKEKQHEAKSVVDQERKKTSARLSSFSPRGSRDENRPIIHRKKTCRPESSDLSFLRPGSESYESQGIDTMREETSFDFGLETEELGHSFLSADKAFSFDSQESKGVATPFDEPMVKDPPRHPKESACSKKAEPKTRKVKSVAGSKHRAEEKTNSDDGREEKSQEVRRHCCVMRAGLKGTLEVVDEKAESKKLPRQTVINISRKFGEPVKEASYVSTSSTDSMLRISTPSVPRDDADDHADTALTPPPAEVFSSSEGFSMDKWLKRSLVTNLRRTGMMN</sequence>
<evidence type="ECO:0008006" key="6">
    <source>
        <dbReference type="Google" id="ProtNLM"/>
    </source>
</evidence>
<feature type="region of interest" description="Disordered" evidence="1">
    <location>
        <begin position="233"/>
        <end position="277"/>
    </location>
</feature>
<feature type="compositionally biased region" description="Basic and acidic residues" evidence="1">
    <location>
        <begin position="765"/>
        <end position="774"/>
    </location>
</feature>
<feature type="region of interest" description="Disordered" evidence="1">
    <location>
        <begin position="318"/>
        <end position="341"/>
    </location>
</feature>
<feature type="region of interest" description="Disordered" evidence="1">
    <location>
        <begin position="637"/>
        <end position="698"/>
    </location>
</feature>
<dbReference type="Proteomes" id="UP000434957">
    <property type="component" value="Unassembled WGS sequence"/>
</dbReference>
<keyword evidence="5" id="KW-1185">Reference proteome</keyword>
<feature type="compositionally biased region" description="Low complexity" evidence="1">
    <location>
        <begin position="387"/>
        <end position="403"/>
    </location>
</feature>
<dbReference type="EMBL" id="QXFV01000159">
    <property type="protein sequence ID" value="KAE9047809.1"/>
    <property type="molecule type" value="Genomic_DNA"/>
</dbReference>
<evidence type="ECO:0000313" key="2">
    <source>
        <dbReference type="EMBL" id="KAE9047809.1"/>
    </source>
</evidence>
<feature type="region of interest" description="Disordered" evidence="1">
    <location>
        <begin position="753"/>
        <end position="786"/>
    </location>
</feature>
<gene>
    <name evidence="2" type="ORF">PR001_g4056</name>
    <name evidence="3" type="ORF">PR003_g4194</name>
</gene>
<feature type="compositionally biased region" description="Polar residues" evidence="1">
    <location>
        <begin position="753"/>
        <end position="763"/>
    </location>
</feature>
<comment type="caution">
    <text evidence="3">The sequence shown here is derived from an EMBL/GenBank/DDBJ whole genome shotgun (WGS) entry which is preliminary data.</text>
</comment>
<feature type="compositionally biased region" description="Basic and acidic residues" evidence="1">
    <location>
        <begin position="467"/>
        <end position="493"/>
    </location>
</feature>
<dbReference type="EMBL" id="QXFT01000156">
    <property type="protein sequence ID" value="KAE9352780.1"/>
    <property type="molecule type" value="Genomic_DNA"/>
</dbReference>
<feature type="region of interest" description="Disordered" evidence="1">
    <location>
        <begin position="371"/>
        <end position="520"/>
    </location>
</feature>